<gene>
    <name evidence="2" type="ORF">HO133_001068</name>
</gene>
<dbReference type="Gene3D" id="3.80.10.10">
    <property type="entry name" value="Ribonuclease Inhibitor"/>
    <property type="match status" value="1"/>
</dbReference>
<dbReference type="SUPFAM" id="SSF81383">
    <property type="entry name" value="F-box domain"/>
    <property type="match status" value="1"/>
</dbReference>
<dbReference type="AlphaFoldDB" id="A0A8H6CGV3"/>
<name>A0A8H6CGV3_9LECA</name>
<dbReference type="EMBL" id="JACCJB010000011">
    <property type="protein sequence ID" value="KAF6223016.1"/>
    <property type="molecule type" value="Genomic_DNA"/>
</dbReference>
<protein>
    <recommendedName>
        <fullName evidence="1">F-box domain-containing protein</fullName>
    </recommendedName>
</protein>
<sequence>MKDQLPQEVLQQIFFYLAGNQKTLHACSLTSRSWYSASIVYLYENPMITGNNFNAFVRAICPSVNAHIRRNGLAELVRRLDMSSLVHNGSKSLTARLLGRVKTRLEEFVAPQASFAVNCLAALSKCSNLRHLDLSFVCESISITDLLRSTSLLSKLESLHLPRSSAHDAARDLLICNWPATLRELHISGGIHDEPLMSLTTLPPSLSRLSIENCPHLSMVSIGSILRSKGSQLHHLEIVAPIPALTYDHKPLSGYMEHVPNLLYLKISLDFVSRSFLLSDNDKGEQYPLRQLDLDCFDPADCDTFTAYDVWAAIAYDSGFGRVRKVRVHRRLGWAATTEGKEQVKDLDDLLKALAREDGANAEIQEADAGVVLFGKR</sequence>
<feature type="domain" description="F-box" evidence="1">
    <location>
        <begin position="3"/>
        <end position="44"/>
    </location>
</feature>
<evidence type="ECO:0000313" key="3">
    <source>
        <dbReference type="Proteomes" id="UP000593566"/>
    </source>
</evidence>
<evidence type="ECO:0000313" key="2">
    <source>
        <dbReference type="EMBL" id="KAF6223016.1"/>
    </source>
</evidence>
<dbReference type="InterPro" id="IPR001810">
    <property type="entry name" value="F-box_dom"/>
</dbReference>
<dbReference type="Pfam" id="PF12937">
    <property type="entry name" value="F-box-like"/>
    <property type="match status" value="1"/>
</dbReference>
<dbReference type="RefSeq" id="XP_037152362.1">
    <property type="nucleotide sequence ID" value="XM_037292000.1"/>
</dbReference>
<dbReference type="SUPFAM" id="SSF52047">
    <property type="entry name" value="RNI-like"/>
    <property type="match status" value="1"/>
</dbReference>
<proteinExistence type="predicted"/>
<dbReference type="Proteomes" id="UP000593566">
    <property type="component" value="Unassembled WGS sequence"/>
</dbReference>
<accession>A0A8H6CGV3</accession>
<dbReference type="InterPro" id="IPR036047">
    <property type="entry name" value="F-box-like_dom_sf"/>
</dbReference>
<comment type="caution">
    <text evidence="2">The sequence shown here is derived from an EMBL/GenBank/DDBJ whole genome shotgun (WGS) entry which is preliminary data.</text>
</comment>
<dbReference type="InterPro" id="IPR032675">
    <property type="entry name" value="LRR_dom_sf"/>
</dbReference>
<evidence type="ECO:0000259" key="1">
    <source>
        <dbReference type="Pfam" id="PF12937"/>
    </source>
</evidence>
<keyword evidence="3" id="KW-1185">Reference proteome</keyword>
<reference evidence="2 3" key="1">
    <citation type="journal article" date="2020" name="Genomics">
        <title>Complete, high-quality genomes from long-read metagenomic sequencing of two wolf lichen thalli reveals enigmatic genome architecture.</title>
        <authorList>
            <person name="McKenzie S.K."/>
            <person name="Walston R.F."/>
            <person name="Allen J.L."/>
        </authorList>
    </citation>
    <scope>NUCLEOTIDE SEQUENCE [LARGE SCALE GENOMIC DNA]</scope>
    <source>
        <strain evidence="2">WasteWater1</strain>
    </source>
</reference>
<organism evidence="2 3">
    <name type="scientific">Letharia lupina</name>
    <dbReference type="NCBI Taxonomy" id="560253"/>
    <lineage>
        <taxon>Eukaryota</taxon>
        <taxon>Fungi</taxon>
        <taxon>Dikarya</taxon>
        <taxon>Ascomycota</taxon>
        <taxon>Pezizomycotina</taxon>
        <taxon>Lecanoromycetes</taxon>
        <taxon>OSLEUM clade</taxon>
        <taxon>Lecanoromycetidae</taxon>
        <taxon>Lecanorales</taxon>
        <taxon>Lecanorineae</taxon>
        <taxon>Parmeliaceae</taxon>
        <taxon>Letharia</taxon>
    </lineage>
</organism>
<dbReference type="GeneID" id="59329486"/>